<gene>
    <name evidence="4" type="ORF">L227DRAFT_580291</name>
</gene>
<evidence type="ECO:0000259" key="2">
    <source>
        <dbReference type="Pfam" id="PF09830"/>
    </source>
</evidence>
<proteinExistence type="predicted"/>
<dbReference type="Proteomes" id="UP000313359">
    <property type="component" value="Unassembled WGS sequence"/>
</dbReference>
<feature type="region of interest" description="Disordered" evidence="1">
    <location>
        <begin position="24"/>
        <end position="54"/>
    </location>
</feature>
<dbReference type="OrthoDB" id="10267950at2759"/>
<dbReference type="AlphaFoldDB" id="A0A5C2RUV4"/>
<evidence type="ECO:0000256" key="1">
    <source>
        <dbReference type="SAM" id="MobiDB-lite"/>
    </source>
</evidence>
<sequence>MQSFGRSTISSLSLAARRALYNTRSSTGCTRRPLTTPASLTRRTPRLRTSTTTPPKAAYLRSAASSCSYSSTLAGRSTLTVQFAMATHKEILAKLEKNFDSARESGDLLFFPSEVHTHAENGVEFQIRLCPALQNKPRLPTPDFSKDAPSPAAQEKKRHDPFAPPYVPALYLGEVRDESEGHEYVILFNKYSVVPHHFMLVTKDFQSQTSPLLPADLVQVYLFLLAAKALGRKYFAFYNCGDLSGASQPHKHVQLIPLDDDGPPVEKLARATKLDRENSPFSLAALPYANHVRRLPSSLSSTTDFDTLEQALAGAFIPLLDLAFQTVRHDASYPAGTPSYNVFLTLEHMHVVPRRQEAHTLAGTGEQLSVNALGFAGMLLVKSERELEAVREEGVTKILRGVALEAAHEAQTESFRVADDHADAPHED</sequence>
<reference evidence="4" key="1">
    <citation type="journal article" date="2018" name="Genome Biol. Evol.">
        <title>Genomics and development of Lentinus tigrinus, a white-rot wood-decaying mushroom with dimorphic fruiting bodies.</title>
        <authorList>
            <person name="Wu B."/>
            <person name="Xu Z."/>
            <person name="Knudson A."/>
            <person name="Carlson A."/>
            <person name="Chen N."/>
            <person name="Kovaka S."/>
            <person name="LaButti K."/>
            <person name="Lipzen A."/>
            <person name="Pennachio C."/>
            <person name="Riley R."/>
            <person name="Schakwitz W."/>
            <person name="Umezawa K."/>
            <person name="Ohm R.A."/>
            <person name="Grigoriev I.V."/>
            <person name="Nagy L.G."/>
            <person name="Gibbons J."/>
            <person name="Hibbett D."/>
        </authorList>
    </citation>
    <scope>NUCLEOTIDE SEQUENCE [LARGE SCALE GENOMIC DNA]</scope>
    <source>
        <strain evidence="4">ALCF2SS1-6</strain>
    </source>
</reference>
<dbReference type="InterPro" id="IPR043171">
    <property type="entry name" value="Ap4A_phos1/2-like"/>
</dbReference>
<feature type="region of interest" description="Disordered" evidence="1">
    <location>
        <begin position="138"/>
        <end position="161"/>
    </location>
</feature>
<protein>
    <submittedName>
        <fullName evidence="4">HIT-like protein</fullName>
    </submittedName>
</protein>
<dbReference type="Pfam" id="PF09830">
    <property type="entry name" value="ATP_transf"/>
    <property type="match status" value="1"/>
</dbReference>
<evidence type="ECO:0000259" key="3">
    <source>
        <dbReference type="Pfam" id="PF19327"/>
    </source>
</evidence>
<name>A0A5C2RUV4_9APHY</name>
<organism evidence="4 5">
    <name type="scientific">Lentinus tigrinus ALCF2SS1-6</name>
    <dbReference type="NCBI Taxonomy" id="1328759"/>
    <lineage>
        <taxon>Eukaryota</taxon>
        <taxon>Fungi</taxon>
        <taxon>Dikarya</taxon>
        <taxon>Basidiomycota</taxon>
        <taxon>Agaricomycotina</taxon>
        <taxon>Agaricomycetes</taxon>
        <taxon>Polyporales</taxon>
        <taxon>Polyporaceae</taxon>
        <taxon>Lentinus</taxon>
    </lineage>
</organism>
<dbReference type="GO" id="GO:0005524">
    <property type="term" value="F:ATP binding"/>
    <property type="evidence" value="ECO:0007669"/>
    <property type="project" value="InterPro"/>
</dbReference>
<dbReference type="STRING" id="1328759.A0A5C2RUV4"/>
<feature type="domain" description="ATP adenylyltransferase C-terminal" evidence="2">
    <location>
        <begin position="285"/>
        <end position="404"/>
    </location>
</feature>
<feature type="compositionally biased region" description="Low complexity" evidence="1">
    <location>
        <begin position="30"/>
        <end position="54"/>
    </location>
</feature>
<dbReference type="PANTHER" id="PTHR38420">
    <property type="entry name" value="AP-4-A PHOSPHORYLASE II"/>
    <property type="match status" value="1"/>
</dbReference>
<dbReference type="InterPro" id="IPR009163">
    <property type="entry name" value="Ap4A_phos1/2"/>
</dbReference>
<dbReference type="Gene3D" id="3.30.428.70">
    <property type="match status" value="1"/>
</dbReference>
<evidence type="ECO:0000313" key="5">
    <source>
        <dbReference type="Proteomes" id="UP000313359"/>
    </source>
</evidence>
<dbReference type="EMBL" id="ML122302">
    <property type="protein sequence ID" value="RPD54769.1"/>
    <property type="molecule type" value="Genomic_DNA"/>
</dbReference>
<keyword evidence="5" id="KW-1185">Reference proteome</keyword>
<evidence type="ECO:0000313" key="4">
    <source>
        <dbReference type="EMBL" id="RPD54769.1"/>
    </source>
</evidence>
<dbReference type="GO" id="GO:0003877">
    <property type="term" value="F:ATP:ADP adenylyltransferase activity"/>
    <property type="evidence" value="ECO:0007669"/>
    <property type="project" value="InterPro"/>
</dbReference>
<dbReference type="Pfam" id="PF19327">
    <property type="entry name" value="Ap4A_phos_N"/>
    <property type="match status" value="1"/>
</dbReference>
<dbReference type="InterPro" id="IPR036265">
    <property type="entry name" value="HIT-like_sf"/>
</dbReference>
<dbReference type="GO" id="GO:0009117">
    <property type="term" value="P:nucleotide metabolic process"/>
    <property type="evidence" value="ECO:0007669"/>
    <property type="project" value="InterPro"/>
</dbReference>
<dbReference type="SUPFAM" id="SSF54197">
    <property type="entry name" value="HIT-like"/>
    <property type="match status" value="1"/>
</dbReference>
<feature type="domain" description="Ap4A phosphorylase 1/2 N-terminal" evidence="3">
    <location>
        <begin position="88"/>
        <end position="259"/>
    </location>
</feature>
<dbReference type="InterPro" id="IPR019200">
    <property type="entry name" value="ATP_adenylylTrfase_C"/>
</dbReference>
<dbReference type="InterPro" id="IPR045759">
    <property type="entry name" value="Ap4A_phos1/2_N"/>
</dbReference>
<dbReference type="PANTHER" id="PTHR38420:SF1">
    <property type="entry name" value="PUTATIVE (AFU_ORTHOLOGUE AFUA_5G14690)-RELATED"/>
    <property type="match status" value="1"/>
</dbReference>
<accession>A0A5C2RUV4</accession>